<dbReference type="Proteomes" id="UP000225722">
    <property type="component" value="Segment"/>
</dbReference>
<name>A0A1L2BWR4_9CAUD</name>
<reference evidence="2" key="1">
    <citation type="submission" date="2015-12" db="EMBL/GenBank/DDBJ databases">
        <authorList>
            <person name="Sencilo A."/>
            <person name="Bamford D.H."/>
            <person name="Roine E."/>
        </authorList>
    </citation>
    <scope>NUCLEOTIDE SEQUENCE [LARGE SCALE GENOMIC DNA]</scope>
</reference>
<proteinExistence type="predicted"/>
<organism evidence="1 2">
    <name type="scientific">Nodularia phage vB_NpeS-2AV2</name>
    <dbReference type="NCBI Taxonomy" id="1777122"/>
    <lineage>
        <taxon>Viruses</taxon>
        <taxon>Duplodnaviria</taxon>
        <taxon>Heunggongvirae</taxon>
        <taxon>Uroviricota</taxon>
        <taxon>Caudoviricetes</taxon>
        <taxon>Ravarandavirus</taxon>
        <taxon>Ravarandavirus rv2AV2</taxon>
    </lineage>
</organism>
<evidence type="ECO:0000313" key="2">
    <source>
        <dbReference type="Proteomes" id="UP000225722"/>
    </source>
</evidence>
<accession>A0A1L2BWR4</accession>
<gene>
    <name evidence="1" type="ORF">2AV2_24</name>
</gene>
<protein>
    <submittedName>
        <fullName evidence="1">Uncharacterized protein</fullName>
    </submittedName>
</protein>
<evidence type="ECO:0000313" key="1">
    <source>
        <dbReference type="EMBL" id="ALY07476.1"/>
    </source>
</evidence>
<dbReference type="EMBL" id="KU230356">
    <property type="protein sequence ID" value="ALY07476.1"/>
    <property type="molecule type" value="Genomic_DNA"/>
</dbReference>
<sequence length="65" mass="7833">MTVVEKFKKEAREYIKAIREDLEVNGTDIDYFLFICKSFQNTKALMYSSKELRKADLTEFFKTFY</sequence>
<keyword evidence="2" id="KW-1185">Reference proteome</keyword>